<evidence type="ECO:0000256" key="3">
    <source>
        <dbReference type="ARBA" id="ARBA00022737"/>
    </source>
</evidence>
<evidence type="ECO:0000256" key="8">
    <source>
        <dbReference type="SAM" id="Phobius"/>
    </source>
</evidence>
<feature type="transmembrane region" description="Helical" evidence="8">
    <location>
        <begin position="514"/>
        <end position="541"/>
    </location>
</feature>
<evidence type="ECO:0000256" key="7">
    <source>
        <dbReference type="PROSITE-ProRule" id="PRU00023"/>
    </source>
</evidence>
<dbReference type="PROSITE" id="PS50088">
    <property type="entry name" value="ANK_REPEAT"/>
    <property type="match status" value="2"/>
</dbReference>
<dbReference type="Gene3D" id="1.25.40.20">
    <property type="entry name" value="Ankyrin repeat-containing domain"/>
    <property type="match status" value="1"/>
</dbReference>
<evidence type="ECO:0000256" key="6">
    <source>
        <dbReference type="ARBA" id="ARBA00023136"/>
    </source>
</evidence>
<evidence type="ECO:0000313" key="11">
    <source>
        <dbReference type="Proteomes" id="UP000315295"/>
    </source>
</evidence>
<dbReference type="EMBL" id="VIEB01001068">
    <property type="protein sequence ID" value="TQD75866.1"/>
    <property type="molecule type" value="Genomic_DNA"/>
</dbReference>
<feature type="transmembrane region" description="Helical" evidence="8">
    <location>
        <begin position="547"/>
        <end position="568"/>
    </location>
</feature>
<evidence type="ECO:0000259" key="9">
    <source>
        <dbReference type="Pfam" id="PF13962"/>
    </source>
</evidence>
<dbReference type="InterPro" id="IPR026961">
    <property type="entry name" value="PGG_dom"/>
</dbReference>
<evidence type="ECO:0000256" key="5">
    <source>
        <dbReference type="ARBA" id="ARBA00023043"/>
    </source>
</evidence>
<dbReference type="PANTHER" id="PTHR24186:SF50">
    <property type="entry name" value="ANKYRIN REPEAT-CONTAINING PROTEIN ITN1-LIKE ISOFORM X1"/>
    <property type="match status" value="1"/>
</dbReference>
<dbReference type="SUPFAM" id="SSF48403">
    <property type="entry name" value="Ankyrin repeat"/>
    <property type="match status" value="2"/>
</dbReference>
<keyword evidence="2 8" id="KW-0812">Transmembrane</keyword>
<comment type="caution">
    <text evidence="10">The sequence shown here is derived from an EMBL/GenBank/DDBJ whole genome shotgun (WGS) entry which is preliminary data.</text>
</comment>
<dbReference type="Pfam" id="PF12796">
    <property type="entry name" value="Ank_2"/>
    <property type="match status" value="3"/>
</dbReference>
<evidence type="ECO:0000256" key="2">
    <source>
        <dbReference type="ARBA" id="ARBA00022692"/>
    </source>
</evidence>
<feature type="repeat" description="ANK" evidence="7">
    <location>
        <begin position="71"/>
        <end position="94"/>
    </location>
</feature>
<organism evidence="10 11">
    <name type="scientific">Malus baccata</name>
    <name type="common">Siberian crab apple</name>
    <name type="synonym">Pyrus baccata</name>
    <dbReference type="NCBI Taxonomy" id="106549"/>
    <lineage>
        <taxon>Eukaryota</taxon>
        <taxon>Viridiplantae</taxon>
        <taxon>Streptophyta</taxon>
        <taxon>Embryophyta</taxon>
        <taxon>Tracheophyta</taxon>
        <taxon>Spermatophyta</taxon>
        <taxon>Magnoliopsida</taxon>
        <taxon>eudicotyledons</taxon>
        <taxon>Gunneridae</taxon>
        <taxon>Pentapetalae</taxon>
        <taxon>rosids</taxon>
        <taxon>fabids</taxon>
        <taxon>Rosales</taxon>
        <taxon>Rosaceae</taxon>
        <taxon>Amygdaloideae</taxon>
        <taxon>Maleae</taxon>
        <taxon>Malus</taxon>
    </lineage>
</organism>
<keyword evidence="3" id="KW-0677">Repeat</keyword>
<keyword evidence="4 8" id="KW-1133">Transmembrane helix</keyword>
<evidence type="ECO:0000256" key="1">
    <source>
        <dbReference type="ARBA" id="ARBA00004141"/>
    </source>
</evidence>
<evidence type="ECO:0000256" key="4">
    <source>
        <dbReference type="ARBA" id="ARBA00022989"/>
    </source>
</evidence>
<dbReference type="PROSITE" id="PS50297">
    <property type="entry name" value="ANK_REP_REGION"/>
    <property type="match status" value="2"/>
</dbReference>
<sequence length="587" mass="65393">MDPSVYEAARSGDLGFLKKIRDGDLSINLLLQKTPKNNNILHLAAEFEQIDFFRGIPIDNQSPLFWDTNNKGDTPMHVAAKAGCDEVVGLLINHARMLYIEGADEESALVDGKAYKDLLRIKNLIEDTGLHVAIKYGHLKVVILLVEADPELCCFTNSANESPLFLATTKGFPRIARYMLEKFPTSSLHGINGVTALHAAITRNISCKGIVEMMVSRNPEIIKEVDANGWTPLHYAALTGNVRATRLLMQQDSSISYILDKSGMSALHVAAYAGRRKVMEVLTQFRPDTCELVNHKGQTVLHAAVLGGQIVTVRYILRTSKFAGLINEADNDGNTPLHLSAIQRKLRVIKALARNPRVDNTAINNQLLKAADIFLGDNIELDTFGRRVTLKLLGRSVGVPVFQQQIRLDFMKLESTEKNDTPNNMLDIAEKRALLADWDESSKFDTHLVVAMLIATVTFAAAFTLPGGFKSNGMPVLYKRAFFQVFMVFDSISFFLSIFVVFNHFMLKTVSRTALATPSALIQYAIGGMVVAFSSGMFVVLPKYSPVGILIILVCCRVCYAVIIRYRIAQPTQRRIKFRQWLRTRKI</sequence>
<dbReference type="PANTHER" id="PTHR24186">
    <property type="entry name" value="PROTEIN PHOSPHATASE 1 REGULATORY SUBUNIT"/>
    <property type="match status" value="1"/>
</dbReference>
<dbReference type="GO" id="GO:0005886">
    <property type="term" value="C:plasma membrane"/>
    <property type="evidence" value="ECO:0007669"/>
    <property type="project" value="TreeGrafter"/>
</dbReference>
<dbReference type="InterPro" id="IPR002110">
    <property type="entry name" value="Ankyrin_rpt"/>
</dbReference>
<dbReference type="SMART" id="SM00248">
    <property type="entry name" value="ANK"/>
    <property type="match status" value="8"/>
</dbReference>
<dbReference type="Pfam" id="PF00023">
    <property type="entry name" value="Ank"/>
    <property type="match status" value="1"/>
</dbReference>
<dbReference type="Proteomes" id="UP000315295">
    <property type="component" value="Unassembled WGS sequence"/>
</dbReference>
<keyword evidence="6 8" id="KW-0472">Membrane</keyword>
<comment type="subcellular location">
    <subcellularLocation>
        <location evidence="1">Membrane</location>
        <topology evidence="1">Multi-pass membrane protein</topology>
    </subcellularLocation>
</comment>
<evidence type="ECO:0000313" key="10">
    <source>
        <dbReference type="EMBL" id="TQD75866.1"/>
    </source>
</evidence>
<feature type="transmembrane region" description="Helical" evidence="8">
    <location>
        <begin position="448"/>
        <end position="469"/>
    </location>
</feature>
<dbReference type="AlphaFoldDB" id="A0A540KNR4"/>
<dbReference type="STRING" id="106549.A0A540KNR4"/>
<accession>A0A540KNR4</accession>
<gene>
    <name evidence="10" type="ORF">C1H46_038596</name>
</gene>
<reference evidence="10 11" key="1">
    <citation type="journal article" date="2019" name="G3 (Bethesda)">
        <title>Sequencing of a Wild Apple (Malus baccata) Genome Unravels the Differences Between Cultivated and Wild Apple Species Regarding Disease Resistance and Cold Tolerance.</title>
        <authorList>
            <person name="Chen X."/>
        </authorList>
    </citation>
    <scope>NUCLEOTIDE SEQUENCE [LARGE SCALE GENOMIC DNA]</scope>
    <source>
        <strain evidence="11">cv. Shandingzi</strain>
        <tissue evidence="10">Leaves</tissue>
    </source>
</reference>
<keyword evidence="11" id="KW-1185">Reference proteome</keyword>
<name>A0A540KNR4_MALBA</name>
<feature type="repeat" description="ANK" evidence="7">
    <location>
        <begin position="228"/>
        <end position="260"/>
    </location>
</feature>
<proteinExistence type="predicted"/>
<feature type="transmembrane region" description="Helical" evidence="8">
    <location>
        <begin position="481"/>
        <end position="502"/>
    </location>
</feature>
<dbReference type="InterPro" id="IPR036770">
    <property type="entry name" value="Ankyrin_rpt-contain_sf"/>
</dbReference>
<dbReference type="Pfam" id="PF13962">
    <property type="entry name" value="PGG"/>
    <property type="match status" value="1"/>
</dbReference>
<feature type="domain" description="PGG" evidence="9">
    <location>
        <begin position="444"/>
        <end position="540"/>
    </location>
</feature>
<keyword evidence="5 7" id="KW-0040">ANK repeat</keyword>
<protein>
    <recommendedName>
        <fullName evidence="9">PGG domain-containing protein</fullName>
    </recommendedName>
</protein>